<proteinExistence type="predicted"/>
<organism evidence="3 4">
    <name type="scientific">Anaerobacillus alkalidiazotrophicus</name>
    <dbReference type="NCBI Taxonomy" id="472963"/>
    <lineage>
        <taxon>Bacteria</taxon>
        <taxon>Bacillati</taxon>
        <taxon>Bacillota</taxon>
        <taxon>Bacilli</taxon>
        <taxon>Bacillales</taxon>
        <taxon>Bacillaceae</taxon>
        <taxon>Anaerobacillus</taxon>
    </lineage>
</organism>
<feature type="transmembrane region" description="Helical" evidence="1">
    <location>
        <begin position="7"/>
        <end position="27"/>
    </location>
</feature>
<keyword evidence="3" id="KW-0378">Hydrolase</keyword>
<evidence type="ECO:0000313" key="3">
    <source>
        <dbReference type="EMBL" id="OIJ18849.1"/>
    </source>
</evidence>
<dbReference type="GO" id="GO:0016787">
    <property type="term" value="F:hydrolase activity"/>
    <property type="evidence" value="ECO:0007669"/>
    <property type="project" value="UniProtKB-KW"/>
</dbReference>
<keyword evidence="4" id="KW-1185">Reference proteome</keyword>
<dbReference type="PANTHER" id="PTHR43283">
    <property type="entry name" value="BETA-LACTAMASE-RELATED"/>
    <property type="match status" value="1"/>
</dbReference>
<name>A0A1S2M283_9BACI</name>
<comment type="caution">
    <text evidence="3">The sequence shown here is derived from an EMBL/GenBank/DDBJ whole genome shotgun (WGS) entry which is preliminary data.</text>
</comment>
<keyword evidence="1" id="KW-0812">Transmembrane</keyword>
<evidence type="ECO:0000256" key="1">
    <source>
        <dbReference type="SAM" id="Phobius"/>
    </source>
</evidence>
<dbReference type="EMBL" id="MLQS01000024">
    <property type="protein sequence ID" value="OIJ18849.1"/>
    <property type="molecule type" value="Genomic_DNA"/>
</dbReference>
<dbReference type="Gene3D" id="3.40.710.10">
    <property type="entry name" value="DD-peptidase/beta-lactamase superfamily"/>
    <property type="match status" value="1"/>
</dbReference>
<feature type="domain" description="Beta-lactamase-related" evidence="2">
    <location>
        <begin position="73"/>
        <end position="328"/>
    </location>
</feature>
<protein>
    <submittedName>
        <fullName evidence="3">Serine hydrolase</fullName>
    </submittedName>
</protein>
<gene>
    <name evidence="3" type="ORF">BKP45_15070</name>
</gene>
<dbReference type="PANTHER" id="PTHR43283:SF7">
    <property type="entry name" value="BETA-LACTAMASE-RELATED DOMAIN-CONTAINING PROTEIN"/>
    <property type="match status" value="1"/>
</dbReference>
<reference evidence="3 4" key="1">
    <citation type="submission" date="2016-10" db="EMBL/GenBank/DDBJ databases">
        <title>Draft genome sequences of four alkaliphilic bacteria belonging to the Anaerobacillus genus.</title>
        <authorList>
            <person name="Bassil N.M."/>
            <person name="Lloyd J.R."/>
        </authorList>
    </citation>
    <scope>NUCLEOTIDE SEQUENCE [LARGE SCALE GENOMIC DNA]</scope>
    <source>
        <strain evidence="3 4">DSM 22531</strain>
    </source>
</reference>
<dbReference type="InterPro" id="IPR050789">
    <property type="entry name" value="Diverse_Enzym_Activities"/>
</dbReference>
<sequence length="363" mass="41379">MLKVKTLVVIGIVVFGAIIPISIFKGLNSNDSVPTSNVKNDESTWEYHYSLEAAGWSSEKLMKARTYFDSLNSTAAIAIVDGKVLFEWGDVSKNTNVHSIRKSFLSALFGIHHENGIDLHATLKELDIKEIQPLSDLEKEAQVVDLLTSRSGVFLKSGQESWNMRRKRPIRGRFAPGSFFYYNNWDFNVLGTIFNKQTGTDLFEEFFKKLALPLGMEDFSLEQTKYKYEFKKSLHPSYLFQMSARDMARFGQLYLQNGNWKGQQIIPENWVIESTAIQAHVPGNNVYDYGYMWWVAEPSQFEGGKLISAVGRYGQSIDIIPSLNLVFVHRLDSNQKSWLSLPQKVSQEERLQLLKLVIDAKAP</sequence>
<keyword evidence="1" id="KW-0472">Membrane</keyword>
<keyword evidence="1" id="KW-1133">Transmembrane helix</keyword>
<dbReference type="SUPFAM" id="SSF56601">
    <property type="entry name" value="beta-lactamase/transpeptidase-like"/>
    <property type="match status" value="1"/>
</dbReference>
<dbReference type="InterPro" id="IPR012338">
    <property type="entry name" value="Beta-lactam/transpept-like"/>
</dbReference>
<dbReference type="STRING" id="472963.BKP45_15070"/>
<dbReference type="AlphaFoldDB" id="A0A1S2M283"/>
<evidence type="ECO:0000313" key="4">
    <source>
        <dbReference type="Proteomes" id="UP000180057"/>
    </source>
</evidence>
<dbReference type="Proteomes" id="UP000180057">
    <property type="component" value="Unassembled WGS sequence"/>
</dbReference>
<dbReference type="InterPro" id="IPR001466">
    <property type="entry name" value="Beta-lactam-related"/>
</dbReference>
<accession>A0A1S2M283</accession>
<dbReference type="Pfam" id="PF00144">
    <property type="entry name" value="Beta-lactamase"/>
    <property type="match status" value="1"/>
</dbReference>
<evidence type="ECO:0000259" key="2">
    <source>
        <dbReference type="Pfam" id="PF00144"/>
    </source>
</evidence>